<dbReference type="Proteomes" id="UP000053127">
    <property type="component" value="Unassembled WGS sequence"/>
</dbReference>
<evidence type="ECO:0000313" key="1">
    <source>
        <dbReference type="EMBL" id="KUN03532.1"/>
    </source>
</evidence>
<evidence type="ECO:0000313" key="2">
    <source>
        <dbReference type="Proteomes" id="UP000053127"/>
    </source>
</evidence>
<protein>
    <submittedName>
        <fullName evidence="1">Uncharacterized protein</fullName>
    </submittedName>
</protein>
<name>A0A101P263_9ACTN</name>
<reference evidence="1 2" key="1">
    <citation type="submission" date="2015-10" db="EMBL/GenBank/DDBJ databases">
        <title>Draft genome sequence of Streptomyces yokosukanensis DSM 40224, type strain for the species Streptomyces yokosukanensis.</title>
        <authorList>
            <person name="Ruckert C."/>
            <person name="Winkler A."/>
            <person name="Kalinowski J."/>
            <person name="Kampfer P."/>
            <person name="Glaeser S."/>
        </authorList>
    </citation>
    <scope>NUCLEOTIDE SEQUENCE [LARGE SCALE GENOMIC DNA]</scope>
    <source>
        <strain evidence="1 2">DSM 40224</strain>
    </source>
</reference>
<gene>
    <name evidence="1" type="ORF">AQI95_23885</name>
</gene>
<dbReference type="STRING" id="67386.AQI95_23885"/>
<organism evidence="1 2">
    <name type="scientific">Streptomyces yokosukanensis</name>
    <dbReference type="NCBI Taxonomy" id="67386"/>
    <lineage>
        <taxon>Bacteria</taxon>
        <taxon>Bacillati</taxon>
        <taxon>Actinomycetota</taxon>
        <taxon>Actinomycetes</taxon>
        <taxon>Kitasatosporales</taxon>
        <taxon>Streptomycetaceae</taxon>
        <taxon>Streptomyces</taxon>
    </lineage>
</organism>
<dbReference type="OrthoDB" id="4317728at2"/>
<accession>A0A101P263</accession>
<dbReference type="EMBL" id="LMWN01000033">
    <property type="protein sequence ID" value="KUN03532.1"/>
    <property type="molecule type" value="Genomic_DNA"/>
</dbReference>
<dbReference type="AlphaFoldDB" id="A0A101P263"/>
<sequence length="83" mass="9071">MKAHHRIAVHRLLTETHDRLGGRRPSLGGTVDEVAACLLNLVKPQYVASPFDEDLRSRTGDLDRLPLPECLRLLKAGAACTGT</sequence>
<dbReference type="RefSeq" id="WP_067127246.1">
    <property type="nucleotide sequence ID" value="NZ_JBFACD010000002.1"/>
</dbReference>
<proteinExistence type="predicted"/>
<keyword evidence="2" id="KW-1185">Reference proteome</keyword>
<comment type="caution">
    <text evidence="1">The sequence shown here is derived from an EMBL/GenBank/DDBJ whole genome shotgun (WGS) entry which is preliminary data.</text>
</comment>